<gene>
    <name evidence="1" type="ORF">NHG85_03350</name>
</gene>
<organism evidence="1 2">
    <name type="scientific">Limimaricola litoreus</name>
    <dbReference type="NCBI Taxonomy" id="2955316"/>
    <lineage>
        <taxon>Bacteria</taxon>
        <taxon>Pseudomonadati</taxon>
        <taxon>Pseudomonadota</taxon>
        <taxon>Alphaproteobacteria</taxon>
        <taxon>Rhodobacterales</taxon>
        <taxon>Paracoccaceae</taxon>
        <taxon>Limimaricola</taxon>
    </lineage>
</organism>
<accession>A0A9X2FU33</accession>
<dbReference type="RefSeq" id="WP_253329810.1">
    <property type="nucleotide sequence ID" value="NZ_JAMYXC010000041.1"/>
</dbReference>
<reference evidence="1" key="1">
    <citation type="submission" date="2022-06" db="EMBL/GenBank/DDBJ databases">
        <title>Limimaricola sediminis sp. nov., isolated from an intertidal sediment.</title>
        <authorList>
            <person name="Shao X."/>
        </authorList>
    </citation>
    <scope>NUCLEOTIDE SEQUENCE</scope>
    <source>
        <strain evidence="1">ASW11-118</strain>
    </source>
</reference>
<protein>
    <submittedName>
        <fullName evidence="1">Uncharacterized protein</fullName>
    </submittedName>
</protein>
<dbReference type="AlphaFoldDB" id="A0A9X2FU33"/>
<evidence type="ECO:0000313" key="1">
    <source>
        <dbReference type="EMBL" id="MCP1167573.1"/>
    </source>
</evidence>
<dbReference type="EMBL" id="JAMYXC010000041">
    <property type="protein sequence ID" value="MCP1167573.1"/>
    <property type="molecule type" value="Genomic_DNA"/>
</dbReference>
<dbReference type="Proteomes" id="UP001139477">
    <property type="component" value="Unassembled WGS sequence"/>
</dbReference>
<sequence length="62" mass="6287">MTMENVLRRLIDGGGSAGTAPVAQGGALGGALARAAQETIGLPVVPRSARCDRLEREALIDG</sequence>
<proteinExistence type="predicted"/>
<name>A0A9X2FU33_9RHOB</name>
<keyword evidence="2" id="KW-1185">Reference proteome</keyword>
<comment type="caution">
    <text evidence="1">The sequence shown here is derived from an EMBL/GenBank/DDBJ whole genome shotgun (WGS) entry which is preliminary data.</text>
</comment>
<evidence type="ECO:0000313" key="2">
    <source>
        <dbReference type="Proteomes" id="UP001139477"/>
    </source>
</evidence>
<feature type="non-terminal residue" evidence="1">
    <location>
        <position position="62"/>
    </location>
</feature>